<keyword evidence="2" id="KW-0645">Protease</keyword>
<sequence length="421" mass="48091">MEAEKKKPLDLDYNKLFSKKDKDDELVVVPAIQTPQPSSSSSSSSTCAQHFKDMCRTFSEYGLQEKISRIKNTLATVAHSLPDKGAKLKGNLKALEAELESRHHKIEIIKKADDTVEMTPVTPSSFVKAFSRKIDEESDFVARDKDKPFEEELRYLGKGNRQTKRINKVEENGVGLRQLLVKCNASLSRDKDVHIPSNGVQKQKTITAVKFYSSQQDGDVSDGSAKRRRTSEHQPSPRPRRSKVQNVVDLDNDDDCQPIQTVQQQDQCLGRRRDSKIYYPSRLEPASVEICYSDIDCLAPEAFLSSTIMNFYIRYLQRPVSATGKSRADYHFFNTYFYEKLKEAVAPKGETRATFAKLRRWWKGVNIFQKAYIFVPIHENVHWSLVIICIPDREDESGPIILHLDSLGCHDVDQVCLNIKR</sequence>
<accession>A0A4Y7KII1</accession>
<dbReference type="PANTHER" id="PTHR46915:SF2">
    <property type="entry name" value="UBIQUITIN-LIKE PROTEASE 4"/>
    <property type="match status" value="1"/>
</dbReference>
<dbReference type="Proteomes" id="UP000316621">
    <property type="component" value="Chromosome 7"/>
</dbReference>
<organism evidence="7 8">
    <name type="scientific">Papaver somniferum</name>
    <name type="common">Opium poppy</name>
    <dbReference type="NCBI Taxonomy" id="3469"/>
    <lineage>
        <taxon>Eukaryota</taxon>
        <taxon>Viridiplantae</taxon>
        <taxon>Streptophyta</taxon>
        <taxon>Embryophyta</taxon>
        <taxon>Tracheophyta</taxon>
        <taxon>Spermatophyta</taxon>
        <taxon>Magnoliopsida</taxon>
        <taxon>Ranunculales</taxon>
        <taxon>Papaveraceae</taxon>
        <taxon>Papaveroideae</taxon>
        <taxon>Papaver</taxon>
    </lineage>
</organism>
<evidence type="ECO:0000313" key="7">
    <source>
        <dbReference type="EMBL" id="RZC71981.1"/>
    </source>
</evidence>
<dbReference type="STRING" id="3469.A0A4Y7KII1"/>
<feature type="compositionally biased region" description="Low complexity" evidence="5">
    <location>
        <begin position="213"/>
        <end position="223"/>
    </location>
</feature>
<gene>
    <name evidence="7" type="ORF">C5167_035200</name>
</gene>
<dbReference type="EMBL" id="CM010721">
    <property type="protein sequence ID" value="RZC71981.1"/>
    <property type="molecule type" value="Genomic_DNA"/>
</dbReference>
<dbReference type="GO" id="GO:0006508">
    <property type="term" value="P:proteolysis"/>
    <property type="evidence" value="ECO:0007669"/>
    <property type="project" value="UniProtKB-KW"/>
</dbReference>
<proteinExistence type="inferred from homology"/>
<dbReference type="InterPro" id="IPR038765">
    <property type="entry name" value="Papain-like_cys_pep_sf"/>
</dbReference>
<evidence type="ECO:0000256" key="4">
    <source>
        <dbReference type="ARBA" id="ARBA00022807"/>
    </source>
</evidence>
<name>A0A4Y7KII1_PAPSO</name>
<dbReference type="Gramene" id="RZC71981">
    <property type="protein sequence ID" value="RZC71981"/>
    <property type="gene ID" value="C5167_035200"/>
</dbReference>
<evidence type="ECO:0000256" key="1">
    <source>
        <dbReference type="ARBA" id="ARBA00005234"/>
    </source>
</evidence>
<evidence type="ECO:0000259" key="6">
    <source>
        <dbReference type="PROSITE" id="PS50600"/>
    </source>
</evidence>
<evidence type="ECO:0000256" key="5">
    <source>
        <dbReference type="SAM" id="MobiDB-lite"/>
    </source>
</evidence>
<feature type="region of interest" description="Disordered" evidence="5">
    <location>
        <begin position="212"/>
        <end position="246"/>
    </location>
</feature>
<reference evidence="7 8" key="1">
    <citation type="journal article" date="2018" name="Science">
        <title>The opium poppy genome and morphinan production.</title>
        <authorList>
            <person name="Guo L."/>
            <person name="Winzer T."/>
            <person name="Yang X."/>
            <person name="Li Y."/>
            <person name="Ning Z."/>
            <person name="He Z."/>
            <person name="Teodor R."/>
            <person name="Lu Y."/>
            <person name="Bowser T.A."/>
            <person name="Graham I.A."/>
            <person name="Ye K."/>
        </authorList>
    </citation>
    <scope>NUCLEOTIDE SEQUENCE [LARGE SCALE GENOMIC DNA]</scope>
    <source>
        <strain evidence="8">cv. HN1</strain>
        <tissue evidence="7">Leaves</tissue>
    </source>
</reference>
<keyword evidence="4" id="KW-0788">Thiol protease</keyword>
<dbReference type="InterPro" id="IPR003653">
    <property type="entry name" value="Peptidase_C48_C"/>
</dbReference>
<dbReference type="GO" id="GO:0008234">
    <property type="term" value="F:cysteine-type peptidase activity"/>
    <property type="evidence" value="ECO:0007669"/>
    <property type="project" value="UniProtKB-KW"/>
</dbReference>
<dbReference type="PROSITE" id="PS50600">
    <property type="entry name" value="ULP_PROTEASE"/>
    <property type="match status" value="1"/>
</dbReference>
<protein>
    <recommendedName>
        <fullName evidence="6">Ubiquitin-like protease family profile domain-containing protein</fullName>
    </recommendedName>
</protein>
<keyword evidence="3" id="KW-0378">Hydrolase</keyword>
<feature type="domain" description="Ubiquitin-like protease family profile" evidence="6">
    <location>
        <begin position="288"/>
        <end position="421"/>
    </location>
</feature>
<dbReference type="SUPFAM" id="SSF54001">
    <property type="entry name" value="Cysteine proteinases"/>
    <property type="match status" value="1"/>
</dbReference>
<comment type="similarity">
    <text evidence="1">Belongs to the peptidase C48 family.</text>
</comment>
<dbReference type="OMA" id="MEENTDC"/>
<evidence type="ECO:0000256" key="3">
    <source>
        <dbReference type="ARBA" id="ARBA00022801"/>
    </source>
</evidence>
<evidence type="ECO:0000313" key="8">
    <source>
        <dbReference type="Proteomes" id="UP000316621"/>
    </source>
</evidence>
<dbReference type="GO" id="GO:0016926">
    <property type="term" value="P:protein desumoylation"/>
    <property type="evidence" value="ECO:0007669"/>
    <property type="project" value="UniProtKB-ARBA"/>
</dbReference>
<evidence type="ECO:0000256" key="2">
    <source>
        <dbReference type="ARBA" id="ARBA00022670"/>
    </source>
</evidence>
<dbReference type="AlphaFoldDB" id="A0A4Y7KII1"/>
<dbReference type="Pfam" id="PF02902">
    <property type="entry name" value="Peptidase_C48"/>
    <property type="match status" value="1"/>
</dbReference>
<dbReference type="PANTHER" id="PTHR46915">
    <property type="entry name" value="UBIQUITIN-LIKE PROTEASE 4-RELATED"/>
    <property type="match status" value="1"/>
</dbReference>
<dbReference type="Gene3D" id="3.40.395.10">
    <property type="entry name" value="Adenoviral Proteinase, Chain A"/>
    <property type="match status" value="1"/>
</dbReference>
<keyword evidence="8" id="KW-1185">Reference proteome</keyword>